<feature type="compositionally biased region" description="Basic residues" evidence="1">
    <location>
        <begin position="80"/>
        <end position="94"/>
    </location>
</feature>
<accession>A0A2M4DEA2</accession>
<dbReference type="AlphaFoldDB" id="A0A2M4DEA2"/>
<proteinExistence type="predicted"/>
<name>A0A2M4DEA2_ANODA</name>
<feature type="chain" id="PRO_5014941287" evidence="2">
    <location>
        <begin position="23"/>
        <end position="121"/>
    </location>
</feature>
<feature type="signal peptide" evidence="2">
    <location>
        <begin position="1"/>
        <end position="22"/>
    </location>
</feature>
<keyword evidence="2" id="KW-0732">Signal</keyword>
<sequence length="121" mass="14030">MILVRRQLNLFALLQLHLGGTATLDQAGTDLRSLGVERNRQRERFAQLLRVVGNRFADVLDRVGMILVRTVGKVQPRNVHTGRHHLLQHVRRNRGRSDRADDSGQTDERRRRVNFQRAHVL</sequence>
<feature type="compositionally biased region" description="Basic and acidic residues" evidence="1">
    <location>
        <begin position="95"/>
        <end position="110"/>
    </location>
</feature>
<reference evidence="3" key="1">
    <citation type="submission" date="2018-01" db="EMBL/GenBank/DDBJ databases">
        <title>An insight into the sialome of Amazonian anophelines.</title>
        <authorList>
            <person name="Ribeiro J.M."/>
            <person name="Scarpassa V."/>
            <person name="Calvo E."/>
        </authorList>
    </citation>
    <scope>NUCLEOTIDE SEQUENCE</scope>
</reference>
<organism evidence="3">
    <name type="scientific">Anopheles darlingi</name>
    <name type="common">Mosquito</name>
    <dbReference type="NCBI Taxonomy" id="43151"/>
    <lineage>
        <taxon>Eukaryota</taxon>
        <taxon>Metazoa</taxon>
        <taxon>Ecdysozoa</taxon>
        <taxon>Arthropoda</taxon>
        <taxon>Hexapoda</taxon>
        <taxon>Insecta</taxon>
        <taxon>Pterygota</taxon>
        <taxon>Neoptera</taxon>
        <taxon>Endopterygota</taxon>
        <taxon>Diptera</taxon>
        <taxon>Nematocera</taxon>
        <taxon>Culicoidea</taxon>
        <taxon>Culicidae</taxon>
        <taxon>Anophelinae</taxon>
        <taxon>Anopheles</taxon>
    </lineage>
</organism>
<protein>
    <submittedName>
        <fullName evidence="3">Putative secreted protein</fullName>
    </submittedName>
</protein>
<evidence type="ECO:0000256" key="1">
    <source>
        <dbReference type="SAM" id="MobiDB-lite"/>
    </source>
</evidence>
<evidence type="ECO:0000313" key="3">
    <source>
        <dbReference type="EMBL" id="MBW75886.1"/>
    </source>
</evidence>
<evidence type="ECO:0000256" key="2">
    <source>
        <dbReference type="SAM" id="SignalP"/>
    </source>
</evidence>
<feature type="region of interest" description="Disordered" evidence="1">
    <location>
        <begin position="78"/>
        <end position="121"/>
    </location>
</feature>
<dbReference type="EMBL" id="GGFL01011708">
    <property type="protein sequence ID" value="MBW75886.1"/>
    <property type="molecule type" value="Transcribed_RNA"/>
</dbReference>